<evidence type="ECO:0000256" key="3">
    <source>
        <dbReference type="PROSITE-ProRule" id="PRU00169"/>
    </source>
</evidence>
<dbReference type="InterPro" id="IPR001789">
    <property type="entry name" value="Sig_transdc_resp-reg_receiver"/>
</dbReference>
<comment type="function">
    <text evidence="2">May play the central regulatory role in sporulation. It may be an element of the effector pathway responsible for the activation of sporulation genes in response to nutritional stress. Spo0A may act in concert with spo0H (a sigma factor) to control the expression of some genes that are critical to the sporulation process.</text>
</comment>
<evidence type="ECO:0000313" key="7">
    <source>
        <dbReference type="Proteomes" id="UP001519271"/>
    </source>
</evidence>
<gene>
    <name evidence="6" type="ORF">J2Z34_003528</name>
</gene>
<name>A0ABS4G9P9_9CLOT</name>
<dbReference type="InterPro" id="IPR011006">
    <property type="entry name" value="CheY-like_superfamily"/>
</dbReference>
<sequence length="235" mass="27140">MRNIVICDDETDSQNLLISHLKQYMKETAVDFNITVLSSGEELVKKLPNNTDILLLDIKMGQLSGMEAARILRKQNNHVRIIFITTMTQYALEGYEVHAYGFIKKPVSYEPFRRQLNDALSSLDRQEGHFISISLGAEMLRINVNDILYMEAFKHDILVVTNSGVVKCNTPLVEFENQVKDDPFFRCHKSFLVHHRHIKKINKDSLIMSNGDTVLLSKHRRKEFLIDFGRFVGDK</sequence>
<keyword evidence="6" id="KW-0238">DNA-binding</keyword>
<keyword evidence="3" id="KW-0597">Phosphoprotein</keyword>
<dbReference type="InterPro" id="IPR046947">
    <property type="entry name" value="LytR-like"/>
</dbReference>
<dbReference type="PROSITE" id="PS50930">
    <property type="entry name" value="HTH_LYTTR"/>
    <property type="match status" value="1"/>
</dbReference>
<feature type="modified residue" description="4-aspartylphosphate" evidence="3">
    <location>
        <position position="57"/>
    </location>
</feature>
<dbReference type="InterPro" id="IPR007492">
    <property type="entry name" value="LytTR_DNA-bd_dom"/>
</dbReference>
<dbReference type="SMART" id="SM00850">
    <property type="entry name" value="LytTR"/>
    <property type="match status" value="1"/>
</dbReference>
<dbReference type="Pfam" id="PF00072">
    <property type="entry name" value="Response_reg"/>
    <property type="match status" value="1"/>
</dbReference>
<dbReference type="SUPFAM" id="SSF52172">
    <property type="entry name" value="CheY-like"/>
    <property type="match status" value="1"/>
</dbReference>
<dbReference type="PANTHER" id="PTHR37299">
    <property type="entry name" value="TRANSCRIPTIONAL REGULATOR-RELATED"/>
    <property type="match status" value="1"/>
</dbReference>
<evidence type="ECO:0000256" key="2">
    <source>
        <dbReference type="ARBA" id="ARBA00024867"/>
    </source>
</evidence>
<dbReference type="GO" id="GO:0003677">
    <property type="term" value="F:DNA binding"/>
    <property type="evidence" value="ECO:0007669"/>
    <property type="project" value="UniProtKB-KW"/>
</dbReference>
<evidence type="ECO:0000259" key="4">
    <source>
        <dbReference type="PROSITE" id="PS50110"/>
    </source>
</evidence>
<dbReference type="Gene3D" id="2.40.50.1020">
    <property type="entry name" value="LytTr DNA-binding domain"/>
    <property type="match status" value="1"/>
</dbReference>
<dbReference type="Pfam" id="PF04397">
    <property type="entry name" value="LytTR"/>
    <property type="match status" value="1"/>
</dbReference>
<feature type="domain" description="HTH LytTR-type" evidence="5">
    <location>
        <begin position="131"/>
        <end position="230"/>
    </location>
</feature>
<evidence type="ECO:0000313" key="6">
    <source>
        <dbReference type="EMBL" id="MBP1921005.1"/>
    </source>
</evidence>
<keyword evidence="7" id="KW-1185">Reference proteome</keyword>
<evidence type="ECO:0000259" key="5">
    <source>
        <dbReference type="PROSITE" id="PS50930"/>
    </source>
</evidence>
<reference evidence="6 7" key="1">
    <citation type="submission" date="2021-03" db="EMBL/GenBank/DDBJ databases">
        <title>Genomic Encyclopedia of Type Strains, Phase IV (KMG-IV): sequencing the most valuable type-strain genomes for metagenomic binning, comparative biology and taxonomic classification.</title>
        <authorList>
            <person name="Goeker M."/>
        </authorList>
    </citation>
    <scope>NUCLEOTIDE SEQUENCE [LARGE SCALE GENOMIC DNA]</scope>
    <source>
        <strain evidence="6 7">DSM 6139</strain>
    </source>
</reference>
<comment type="caution">
    <text evidence="6">The sequence shown here is derived from an EMBL/GenBank/DDBJ whole genome shotgun (WGS) entry which is preliminary data.</text>
</comment>
<dbReference type="Gene3D" id="3.40.50.2300">
    <property type="match status" value="1"/>
</dbReference>
<dbReference type="PROSITE" id="PS50110">
    <property type="entry name" value="RESPONSE_REGULATORY"/>
    <property type="match status" value="1"/>
</dbReference>
<organism evidence="6 7">
    <name type="scientific">Youngiibacter multivorans</name>
    <dbReference type="NCBI Taxonomy" id="937251"/>
    <lineage>
        <taxon>Bacteria</taxon>
        <taxon>Bacillati</taxon>
        <taxon>Bacillota</taxon>
        <taxon>Clostridia</taxon>
        <taxon>Eubacteriales</taxon>
        <taxon>Clostridiaceae</taxon>
        <taxon>Youngiibacter</taxon>
    </lineage>
</organism>
<accession>A0ABS4G9P9</accession>
<dbReference type="SMART" id="SM00448">
    <property type="entry name" value="REC"/>
    <property type="match status" value="1"/>
</dbReference>
<proteinExistence type="predicted"/>
<dbReference type="Proteomes" id="UP001519271">
    <property type="component" value="Unassembled WGS sequence"/>
</dbReference>
<feature type="domain" description="Response regulatory" evidence="4">
    <location>
        <begin position="3"/>
        <end position="120"/>
    </location>
</feature>
<protein>
    <recommendedName>
        <fullName evidence="1">Stage 0 sporulation protein A homolog</fullName>
    </recommendedName>
</protein>
<dbReference type="RefSeq" id="WP_209461152.1">
    <property type="nucleotide sequence ID" value="NZ_JAGGKC010000064.1"/>
</dbReference>
<evidence type="ECO:0000256" key="1">
    <source>
        <dbReference type="ARBA" id="ARBA00018672"/>
    </source>
</evidence>
<dbReference type="EMBL" id="JAGGKC010000064">
    <property type="protein sequence ID" value="MBP1921005.1"/>
    <property type="molecule type" value="Genomic_DNA"/>
</dbReference>
<dbReference type="PANTHER" id="PTHR37299:SF1">
    <property type="entry name" value="STAGE 0 SPORULATION PROTEIN A HOMOLOG"/>
    <property type="match status" value="1"/>
</dbReference>